<evidence type="ECO:0000256" key="10">
    <source>
        <dbReference type="ARBA" id="ARBA00023136"/>
    </source>
</evidence>
<proteinExistence type="inferred from homology"/>
<dbReference type="EC" id="1.14.15.45" evidence="11"/>
<evidence type="ECO:0000256" key="4">
    <source>
        <dbReference type="ARBA" id="ARBA00022688"/>
    </source>
</evidence>
<organism evidence="13 14">
    <name type="scientific">Hyphopichia burtonii NRRL Y-1933</name>
    <dbReference type="NCBI Taxonomy" id="984485"/>
    <lineage>
        <taxon>Eukaryota</taxon>
        <taxon>Fungi</taxon>
        <taxon>Dikarya</taxon>
        <taxon>Ascomycota</taxon>
        <taxon>Saccharomycotina</taxon>
        <taxon>Pichiomycetes</taxon>
        <taxon>Debaryomycetaceae</taxon>
        <taxon>Hyphopichia</taxon>
    </lineage>
</organism>
<feature type="domain" description="FAD-binding" evidence="12">
    <location>
        <begin position="212"/>
        <end position="420"/>
    </location>
</feature>
<keyword evidence="8 11" id="KW-0503">Monooxygenase</keyword>
<accession>A0A1E4RCD6</accession>
<dbReference type="EC" id="1.14.15.46" evidence="11"/>
<evidence type="ECO:0000259" key="12">
    <source>
        <dbReference type="Pfam" id="PF01494"/>
    </source>
</evidence>
<dbReference type="GO" id="GO:0120538">
    <property type="term" value="F:2-methoxy-6-polyprenolphenol 4-hydroxylase activity"/>
    <property type="evidence" value="ECO:0007669"/>
    <property type="project" value="UniProtKB-EC"/>
</dbReference>
<dbReference type="InterPro" id="IPR036188">
    <property type="entry name" value="FAD/NAD-bd_sf"/>
</dbReference>
<keyword evidence="6 11" id="KW-0274">FAD</keyword>
<dbReference type="PROSITE" id="PS01304">
    <property type="entry name" value="UBIH"/>
    <property type="match status" value="1"/>
</dbReference>
<evidence type="ECO:0000256" key="2">
    <source>
        <dbReference type="ARBA" id="ARBA00005349"/>
    </source>
</evidence>
<evidence type="ECO:0000256" key="7">
    <source>
        <dbReference type="ARBA" id="ARBA00023002"/>
    </source>
</evidence>
<comment type="subcellular location">
    <subcellularLocation>
        <location evidence="11">Mitochondrion inner membrane</location>
        <topology evidence="11">Peripheral membrane protein</topology>
        <orientation evidence="11">Matrix side</orientation>
    </subcellularLocation>
</comment>
<dbReference type="Pfam" id="PF01494">
    <property type="entry name" value="FAD_binding_3"/>
    <property type="match status" value="1"/>
</dbReference>
<name>A0A1E4RCD6_9ASCO</name>
<dbReference type="NCBIfam" id="TIGR01988">
    <property type="entry name" value="Ubi-OHases"/>
    <property type="match status" value="1"/>
</dbReference>
<evidence type="ECO:0000256" key="11">
    <source>
        <dbReference type="HAMAP-Rule" id="MF_03193"/>
    </source>
</evidence>
<gene>
    <name evidence="11" type="primary">COQ6</name>
    <name evidence="13" type="ORF">HYPBUDRAFT_154222</name>
</gene>
<dbReference type="STRING" id="984485.A0A1E4RCD6"/>
<keyword evidence="10 11" id="KW-0472">Membrane</keyword>
<keyword evidence="5 11" id="KW-0999">Mitochondrion inner membrane</keyword>
<keyword evidence="14" id="KW-1185">Reference proteome</keyword>
<dbReference type="UniPathway" id="UPA00232"/>
<comment type="catalytic activity">
    <reaction evidence="11">
        <text>a 4-hydroxy-3-(all-trans-polyprenyl)benzoate + 2 reduced [2Fe-2S]-[ferredoxin] + O2 + 2 H(+) = a 3,4-dihydroxy-5-(all-trans-polyprenyl)benzoate + 2 oxidized [2Fe-2S]-[ferredoxin] + H2O</text>
        <dbReference type="Rhea" id="RHEA:81195"/>
        <dbReference type="Rhea" id="RHEA-COMP:9514"/>
        <dbReference type="Rhea" id="RHEA-COMP:10000"/>
        <dbReference type="Rhea" id="RHEA-COMP:10001"/>
        <dbReference type="Rhea" id="RHEA-COMP:10930"/>
        <dbReference type="ChEBI" id="CHEBI:15377"/>
        <dbReference type="ChEBI" id="CHEBI:15378"/>
        <dbReference type="ChEBI" id="CHEBI:15379"/>
        <dbReference type="ChEBI" id="CHEBI:33737"/>
        <dbReference type="ChEBI" id="CHEBI:33738"/>
        <dbReference type="ChEBI" id="CHEBI:64694"/>
        <dbReference type="ChEBI" id="CHEBI:78396"/>
        <dbReference type="EC" id="1.14.15.45"/>
    </reaction>
</comment>
<evidence type="ECO:0000256" key="3">
    <source>
        <dbReference type="ARBA" id="ARBA00022630"/>
    </source>
</evidence>
<dbReference type="InterPro" id="IPR051205">
    <property type="entry name" value="UbiH/COQ6_monooxygenase"/>
</dbReference>
<dbReference type="InterPro" id="IPR002938">
    <property type="entry name" value="FAD-bd"/>
</dbReference>
<dbReference type="PANTHER" id="PTHR43876">
    <property type="entry name" value="UBIQUINONE BIOSYNTHESIS MONOOXYGENASE COQ6, MITOCHONDRIAL"/>
    <property type="match status" value="1"/>
</dbReference>
<comment type="function">
    <text evidence="11">FAD-dependent monooxygenase required for two non-consecutive steps during ubiquinone biosynthesis. Required for the C5-ring hydroxylation during ubiquinone biosynthesis by catalyzing the hydroxylation of 4-hydroxy-3-(all-trans-polyprenyl)benzoic acid to 3,4-dihydroxy-5-(all-trans-polyprenyl)benzoic acid. Also acts downstream of coq4, for the C1-hydroxylation during ubiquinone biosynthesis by catalyzing the hydroxylation of 2-methoxy-6-(all-trans-polyprenyl)phenol to 2-methoxy-6-(all-trans-polyprenyl)benzene-1,4-diol. The electrons required for the hydroxylation reaction are funneled indirectly to coq6 from NADPH via a ferredoxin/ferredoxin reductase system.</text>
</comment>
<dbReference type="InterPro" id="IPR010971">
    <property type="entry name" value="UbiH/COQ6"/>
</dbReference>
<dbReference type="GO" id="GO:0071949">
    <property type="term" value="F:FAD binding"/>
    <property type="evidence" value="ECO:0007669"/>
    <property type="project" value="InterPro"/>
</dbReference>
<evidence type="ECO:0000256" key="9">
    <source>
        <dbReference type="ARBA" id="ARBA00023128"/>
    </source>
</evidence>
<evidence type="ECO:0000256" key="6">
    <source>
        <dbReference type="ARBA" id="ARBA00022827"/>
    </source>
</evidence>
<dbReference type="AlphaFoldDB" id="A0A1E4RCD6"/>
<dbReference type="GO" id="GO:0016712">
    <property type="term" value="F:oxidoreductase activity, acting on paired donors, with incorporation or reduction of molecular oxygen, reduced flavin or flavoprotein as one donor, and incorporation of one atom of oxygen"/>
    <property type="evidence" value="ECO:0007669"/>
    <property type="project" value="UniProtKB-UniRule"/>
</dbReference>
<keyword evidence="7 11" id="KW-0560">Oxidoreductase</keyword>
<evidence type="ECO:0000256" key="1">
    <source>
        <dbReference type="ARBA" id="ARBA00001974"/>
    </source>
</evidence>
<keyword evidence="4 11" id="KW-0831">Ubiquinone biosynthesis</keyword>
<dbReference type="InterPro" id="IPR000689">
    <property type="entry name" value="UbQ_mOase_COQ6"/>
</dbReference>
<comment type="cofactor">
    <cofactor evidence="1 11">
        <name>FAD</name>
        <dbReference type="ChEBI" id="CHEBI:57692"/>
    </cofactor>
</comment>
<dbReference type="Proteomes" id="UP000095085">
    <property type="component" value="Unassembled WGS sequence"/>
</dbReference>
<dbReference type="RefSeq" id="XP_020074005.1">
    <property type="nucleotide sequence ID" value="XM_020221957.1"/>
</dbReference>
<dbReference type="PANTHER" id="PTHR43876:SF7">
    <property type="entry name" value="UBIQUINONE BIOSYNTHESIS MONOOXYGENASE COQ6, MITOCHONDRIAL"/>
    <property type="match status" value="1"/>
</dbReference>
<dbReference type="SUPFAM" id="SSF51905">
    <property type="entry name" value="FAD/NAD(P)-binding domain"/>
    <property type="match status" value="1"/>
</dbReference>
<comment type="pathway">
    <text evidence="11">Cofactor biosynthesis; ubiquinone biosynthesis.</text>
</comment>
<evidence type="ECO:0000313" key="13">
    <source>
        <dbReference type="EMBL" id="ODV64938.1"/>
    </source>
</evidence>
<sequence length="495" mass="54811">MWKSATRSLATAALVSAPKLQDVVIIGGGPAGLSLLAALKNSHKTKHLKCTLVEGSNLDPIRDFGMDPPENYTNRVVSLTPKSVEFMQEKIGSWDFINLDRIKFYDGIRAYDGQDNSSRISFDGTTTGSGVLAAMSENINIQSSLISKIEQLNDEIIDEEEDQPAIILDNTKVIDIEDPLNAQHTHSHSDLNEIDPSAGDEALDWPIIKLDNGEALQARLLVGADGYNSPVRKFARIESRGWQYDRWGVVGTIKMQFEDYRALGWQRFLSTGPLAILPLTDDNATFVWSSTPELAELLLKVDEVIFPHLLTAAMTLEEVDLQYIYKTLQNNPNDRSVLEDISWRLSKKDISDLEENYPLPVTELVPGSRARFPLKLSHADTYMAPRIALVGDAAHTIHPLAGQGLNMGQSDVGHLVQALEKGVDRGMDIGSTLVLENYVADAWPSNHMILGACDKLHKIFAVQWTPFVYLRGFGIKTLNSLGYVKDLMVQTISGK</sequence>
<protein>
    <recommendedName>
        <fullName evidence="11">Ubiquinone biosynthesis monooxygenase COQ6, mitochondrial</fullName>
        <ecNumber evidence="11">1.14.15.45</ecNumber>
    </recommendedName>
    <alternativeName>
        <fullName evidence="11">2-methoxy-6-polyprenolphenol 4-hydroxylase</fullName>
        <ecNumber evidence="11">1.14.15.46</ecNumber>
    </alternativeName>
</protein>
<keyword evidence="3 11" id="KW-0285">Flavoprotein</keyword>
<dbReference type="PRINTS" id="PR00420">
    <property type="entry name" value="RNGMNOXGNASE"/>
</dbReference>
<dbReference type="EMBL" id="KV454546">
    <property type="protein sequence ID" value="ODV64938.1"/>
    <property type="molecule type" value="Genomic_DNA"/>
</dbReference>
<dbReference type="InterPro" id="IPR018168">
    <property type="entry name" value="Ubi_Hdrlase_CS"/>
</dbReference>
<dbReference type="GO" id="GO:0106364">
    <property type="term" value="F:4-hydroxy-3-all-trans-polyprenylbenzoate oxygenase activity"/>
    <property type="evidence" value="ECO:0007669"/>
    <property type="project" value="UniProtKB-EC"/>
</dbReference>
<evidence type="ECO:0000313" key="14">
    <source>
        <dbReference type="Proteomes" id="UP000095085"/>
    </source>
</evidence>
<evidence type="ECO:0000256" key="8">
    <source>
        <dbReference type="ARBA" id="ARBA00023033"/>
    </source>
</evidence>
<keyword evidence="13" id="KW-0830">Ubiquinone</keyword>
<dbReference type="Gene3D" id="3.50.50.60">
    <property type="entry name" value="FAD/NAD(P)-binding domain"/>
    <property type="match status" value="2"/>
</dbReference>
<dbReference type="FunFam" id="3.50.50.60:FF:000021">
    <property type="entry name" value="Ubiquinone biosynthesis monooxygenase COQ6"/>
    <property type="match status" value="1"/>
</dbReference>
<dbReference type="GO" id="GO:0031314">
    <property type="term" value="C:extrinsic component of mitochondrial inner membrane"/>
    <property type="evidence" value="ECO:0007669"/>
    <property type="project" value="UniProtKB-UniRule"/>
</dbReference>
<dbReference type="HAMAP" id="MF_03193">
    <property type="entry name" value="COQ6_monooxygenase"/>
    <property type="match status" value="1"/>
</dbReference>
<comment type="catalytic activity">
    <reaction evidence="11">
        <text>a 2-methoxy-6-(all-trans-polyprenyl)phenol + 2 reduced [2Fe-2S]-[ferredoxin] + O2 + 2 H(+) = a 2-methoxy-6-(all-trans-polyprenyl)benzene-1,4-diol + 2 oxidized [2Fe-2S]-[ferredoxin] + H2O</text>
        <dbReference type="Rhea" id="RHEA:81183"/>
        <dbReference type="Rhea" id="RHEA-COMP:9551"/>
        <dbReference type="Rhea" id="RHEA-COMP:10000"/>
        <dbReference type="Rhea" id="RHEA-COMP:10001"/>
        <dbReference type="Rhea" id="RHEA-COMP:10858"/>
        <dbReference type="ChEBI" id="CHEBI:15377"/>
        <dbReference type="ChEBI" id="CHEBI:15378"/>
        <dbReference type="ChEBI" id="CHEBI:15379"/>
        <dbReference type="ChEBI" id="CHEBI:33737"/>
        <dbReference type="ChEBI" id="CHEBI:33738"/>
        <dbReference type="ChEBI" id="CHEBI:62731"/>
        <dbReference type="ChEBI" id="CHEBI:84166"/>
        <dbReference type="EC" id="1.14.15.46"/>
    </reaction>
</comment>
<dbReference type="OrthoDB" id="683240at2759"/>
<dbReference type="GeneID" id="30996506"/>
<reference evidence="14" key="1">
    <citation type="submission" date="2016-05" db="EMBL/GenBank/DDBJ databases">
        <title>Comparative genomics of biotechnologically important yeasts.</title>
        <authorList>
            <consortium name="DOE Joint Genome Institute"/>
            <person name="Riley R."/>
            <person name="Haridas S."/>
            <person name="Wolfe K.H."/>
            <person name="Lopes M.R."/>
            <person name="Hittinger C.T."/>
            <person name="Goker M."/>
            <person name="Salamov A."/>
            <person name="Wisecaver J."/>
            <person name="Long T.M."/>
            <person name="Aerts A.L."/>
            <person name="Barry K."/>
            <person name="Choi C."/>
            <person name="Clum A."/>
            <person name="Coughlan A.Y."/>
            <person name="Deshpande S."/>
            <person name="Douglass A.P."/>
            <person name="Hanson S.J."/>
            <person name="Klenk H.-P."/>
            <person name="Labutti K."/>
            <person name="Lapidus A."/>
            <person name="Lindquist E."/>
            <person name="Lipzen A."/>
            <person name="Meier-Kolthoff J.P."/>
            <person name="Ohm R.A."/>
            <person name="Otillar R.P."/>
            <person name="Pangilinan J."/>
            <person name="Peng Y."/>
            <person name="Rokas A."/>
            <person name="Rosa C.A."/>
            <person name="Scheuner C."/>
            <person name="Sibirny A.A."/>
            <person name="Slot J.C."/>
            <person name="Stielow J.B."/>
            <person name="Sun H."/>
            <person name="Kurtzman C.P."/>
            <person name="Blackwell M."/>
            <person name="Grigoriev I.V."/>
            <person name="Jeffries T.W."/>
        </authorList>
    </citation>
    <scope>NUCLEOTIDE SEQUENCE [LARGE SCALE GENOMIC DNA]</scope>
    <source>
        <strain evidence="14">NRRL Y-1933</strain>
    </source>
</reference>
<evidence type="ECO:0000256" key="5">
    <source>
        <dbReference type="ARBA" id="ARBA00022792"/>
    </source>
</evidence>
<keyword evidence="9 11" id="KW-0496">Mitochondrion</keyword>
<comment type="similarity">
    <text evidence="2 11">Belongs to the UbiH/COQ6 family.</text>
</comment>
<comment type="subunit">
    <text evidence="11">Component of a multi-subunit COQ enzyme complex, composed of at least COQ3, COQ4, COQ5, COQ6, COQ7 and COQ9.</text>
</comment>